<protein>
    <recommendedName>
        <fullName evidence="4">Coiled-coil protein</fullName>
    </recommendedName>
</protein>
<accession>A0ABV8CDL8</accession>
<evidence type="ECO:0000313" key="2">
    <source>
        <dbReference type="EMBL" id="MFC3908056.1"/>
    </source>
</evidence>
<feature type="coiled-coil region" evidence="1">
    <location>
        <begin position="138"/>
        <end position="224"/>
    </location>
</feature>
<dbReference type="EMBL" id="JBHSAB010000002">
    <property type="protein sequence ID" value="MFC3908056.1"/>
    <property type="molecule type" value="Genomic_DNA"/>
</dbReference>
<comment type="caution">
    <text evidence="2">The sequence shown here is derived from an EMBL/GenBank/DDBJ whole genome shotgun (WGS) entry which is preliminary data.</text>
</comment>
<name>A0ABV8CDL8_9GAMM</name>
<sequence length="339" mass="39273">MVTVVLSSILDHKFLLQFSTKEQRDQFQKELQQRLLEKFKQREVVHCDRAVSVSCLDNQENEVTISVNNTGILSPMRVLCFVLTGNDCALERKTTGYNQWNEEKEILVQLISESGGLYKFHLTLSYPPYPDEAFVCLNEKFEKQLERLLAEKPNIEVELINSKIITPNFLRTISKLKQLTNTVAELNNEHEKLYHENLSLEQRVDVLSDKLADTRRELQIYKKAQPNLINLRAASIIQNFFQKNSEKIQARKQNRILETKVILAQLLSLDLRQNNGQCFHEITAILTNAQQIELLHLPKLKNALKELQEGALKFANLMESLNQGRYNFSYQDQSPMQLG</sequence>
<organism evidence="2 3">
    <name type="scientific">Legionella dresdenensis</name>
    <dbReference type="NCBI Taxonomy" id="450200"/>
    <lineage>
        <taxon>Bacteria</taxon>
        <taxon>Pseudomonadati</taxon>
        <taxon>Pseudomonadota</taxon>
        <taxon>Gammaproteobacteria</taxon>
        <taxon>Legionellales</taxon>
        <taxon>Legionellaceae</taxon>
        <taxon>Legionella</taxon>
    </lineage>
</organism>
<proteinExistence type="predicted"/>
<gene>
    <name evidence="2" type="ORF">ACFORL_03045</name>
</gene>
<dbReference type="Proteomes" id="UP001595758">
    <property type="component" value="Unassembled WGS sequence"/>
</dbReference>
<evidence type="ECO:0000313" key="3">
    <source>
        <dbReference type="Proteomes" id="UP001595758"/>
    </source>
</evidence>
<dbReference type="RefSeq" id="WP_382340989.1">
    <property type="nucleotide sequence ID" value="NZ_JBHSAB010000002.1"/>
</dbReference>
<evidence type="ECO:0000256" key="1">
    <source>
        <dbReference type="SAM" id="Coils"/>
    </source>
</evidence>
<keyword evidence="1" id="KW-0175">Coiled coil</keyword>
<keyword evidence="3" id="KW-1185">Reference proteome</keyword>
<evidence type="ECO:0008006" key="4">
    <source>
        <dbReference type="Google" id="ProtNLM"/>
    </source>
</evidence>
<reference evidence="3" key="1">
    <citation type="journal article" date="2019" name="Int. J. Syst. Evol. Microbiol.">
        <title>The Global Catalogue of Microorganisms (GCM) 10K type strain sequencing project: providing services to taxonomists for standard genome sequencing and annotation.</title>
        <authorList>
            <consortium name="The Broad Institute Genomics Platform"/>
            <consortium name="The Broad Institute Genome Sequencing Center for Infectious Disease"/>
            <person name="Wu L."/>
            <person name="Ma J."/>
        </authorList>
    </citation>
    <scope>NUCLEOTIDE SEQUENCE [LARGE SCALE GENOMIC DNA]</scope>
    <source>
        <strain evidence="3">CCUG 59858</strain>
    </source>
</reference>